<evidence type="ECO:0000256" key="1">
    <source>
        <dbReference type="SAM" id="MobiDB-lite"/>
    </source>
</evidence>
<feature type="compositionally biased region" description="Low complexity" evidence="1">
    <location>
        <begin position="635"/>
        <end position="651"/>
    </location>
</feature>
<dbReference type="EMBL" id="JASUXU010000016">
    <property type="protein sequence ID" value="KAK0322523.1"/>
    <property type="molecule type" value="Genomic_DNA"/>
</dbReference>
<organism evidence="3 4">
    <name type="scientific">Friedmanniomyces endolithicus</name>
    <dbReference type="NCBI Taxonomy" id="329885"/>
    <lineage>
        <taxon>Eukaryota</taxon>
        <taxon>Fungi</taxon>
        <taxon>Dikarya</taxon>
        <taxon>Ascomycota</taxon>
        <taxon>Pezizomycotina</taxon>
        <taxon>Dothideomycetes</taxon>
        <taxon>Dothideomycetidae</taxon>
        <taxon>Mycosphaerellales</taxon>
        <taxon>Teratosphaeriaceae</taxon>
        <taxon>Friedmanniomyces</taxon>
    </lineage>
</organism>
<evidence type="ECO:0000313" key="4">
    <source>
        <dbReference type="Proteomes" id="UP001175353"/>
    </source>
</evidence>
<keyword evidence="4" id="KW-1185">Reference proteome</keyword>
<feature type="compositionally biased region" description="Low complexity" evidence="1">
    <location>
        <begin position="588"/>
        <end position="597"/>
    </location>
</feature>
<evidence type="ECO:0000313" key="2">
    <source>
        <dbReference type="EMBL" id="KAK0322523.1"/>
    </source>
</evidence>
<protein>
    <submittedName>
        <fullName evidence="3">Uncharacterized protein</fullName>
    </submittedName>
</protein>
<dbReference type="EMBL" id="JAUJLE010000159">
    <property type="protein sequence ID" value="KAK0973707.1"/>
    <property type="molecule type" value="Genomic_DNA"/>
</dbReference>
<feature type="region of interest" description="Disordered" evidence="1">
    <location>
        <begin position="624"/>
        <end position="651"/>
    </location>
</feature>
<evidence type="ECO:0000313" key="3">
    <source>
        <dbReference type="EMBL" id="KAK0973707.1"/>
    </source>
</evidence>
<sequence length="757" mass="77647">MATRSSKGYIYARNMYLHSTITVITATSLLATPSLATGDSFANHNASTKYTDISTSETIPDLWFSTCLNDLEGNPATPCIAYCRPEQPDCLTSASLIVNTCSPSWSSYFAVKWSSTSPGSGWSTITSTDGQDGGLSTETVSAWTSFSRANYSLVVGISTMSTLTPVYALGSPVLSISTTSYEGRHGTLTYLSGPTPTCRYTAVATSTDCGQCTLTGGTVQLFYWPPTTTTHPTVANETTRSGSIAPYTSLLNGTTLYSPSVYISFETVYASNNCFQVGSRHISTMLALDSQDISTQVHIGGKVGQYGANSYSALRYGDLTDLPPASEYELQPSCLMLGCPAIYPSSWNPVLAVPRQLRSMDPAWQGCAMGLEGLYDPPVALTPQAALAEVTTPVSVVVSTATAVPGSMQNTGVPMATSLSAEPMMSSRTLSLQDSAAATAGVGSSAGVTVSLPYDPLATAAFSRPTDGYTVMASAGINTASGLASAASSVTKGSMISESSDTRLLSAVGVVISGLEPTKSSFDPARPEITGHFAATIPVQTAAGVTASSQASSASVSPSENGPFVTISHLEGQSEGSVRTIPGTQLQTASSTSAATTVRESEDPDDDGATASIAISQPWLAASTTTSELNGDAPSTAASSTTLGASGASSTHANAPITNNMLLSSSYSAQRSAASSATRLQGNTTTALPVWAGASPSAQLSVTTRSTDAIGGQSHASNSIASIFSLPSSACHSVNGQLAGVLAALAAVFWVVYSSQT</sequence>
<accession>A0AAN6KBA9</accession>
<proteinExistence type="predicted"/>
<dbReference type="Proteomes" id="UP001175353">
    <property type="component" value="Unassembled WGS sequence"/>
</dbReference>
<name>A0AAN6KBA9_9PEZI</name>
<dbReference type="Proteomes" id="UP001168146">
    <property type="component" value="Unassembled WGS sequence"/>
</dbReference>
<dbReference type="AlphaFoldDB" id="A0AAN6KBA9"/>
<feature type="region of interest" description="Disordered" evidence="1">
    <location>
        <begin position="574"/>
        <end position="610"/>
    </location>
</feature>
<comment type="caution">
    <text evidence="3">The sequence shown here is derived from an EMBL/GenBank/DDBJ whole genome shotgun (WGS) entry which is preliminary data.</text>
</comment>
<feature type="compositionally biased region" description="Polar residues" evidence="1">
    <location>
        <begin position="574"/>
        <end position="587"/>
    </location>
</feature>
<gene>
    <name evidence="2" type="ORF">LTR82_006482</name>
    <name evidence="3" type="ORF">LTR91_014648</name>
</gene>
<reference evidence="2" key="1">
    <citation type="submission" date="2021-12" db="EMBL/GenBank/DDBJ databases">
        <title>Black yeast isolated from Biological Soil Crust.</title>
        <authorList>
            <person name="Kurbessoian T."/>
        </authorList>
    </citation>
    <scope>NUCLEOTIDE SEQUENCE</scope>
    <source>
        <strain evidence="2">CCFEE 5208</strain>
    </source>
</reference>
<reference evidence="3" key="2">
    <citation type="submission" date="2023-06" db="EMBL/GenBank/DDBJ databases">
        <title>Black Yeasts Isolated from many extreme environments.</title>
        <authorList>
            <person name="Coleine C."/>
            <person name="Stajich J.E."/>
            <person name="Selbmann L."/>
        </authorList>
    </citation>
    <scope>NUCLEOTIDE SEQUENCE</scope>
    <source>
        <strain evidence="3">CCFEE 5200</strain>
    </source>
</reference>